<evidence type="ECO:0000256" key="4">
    <source>
        <dbReference type="SAM" id="SignalP"/>
    </source>
</evidence>
<dbReference type="GO" id="GO:0043709">
    <property type="term" value="P:cell adhesion involved in single-species biofilm formation"/>
    <property type="evidence" value="ECO:0007669"/>
    <property type="project" value="TreeGrafter"/>
</dbReference>
<dbReference type="InterPro" id="IPR043128">
    <property type="entry name" value="Rev_trsase/Diguanyl_cyclase"/>
</dbReference>
<dbReference type="Proteomes" id="UP000032266">
    <property type="component" value="Chromosome"/>
</dbReference>
<keyword evidence="7" id="KW-1185">Reference proteome</keyword>
<feature type="transmembrane region" description="Helical" evidence="3">
    <location>
        <begin position="326"/>
        <end position="345"/>
    </location>
</feature>
<dbReference type="HOGENOM" id="CLU_000445_105_4_6"/>
<dbReference type="Pfam" id="PF07695">
    <property type="entry name" value="7TMR-DISM_7TM"/>
    <property type="match status" value="1"/>
</dbReference>
<feature type="domain" description="GGDEF" evidence="5">
    <location>
        <begin position="414"/>
        <end position="545"/>
    </location>
</feature>
<sequence length="545" mass="62693">MTKYLVFTVLYLAMYAHAGSVVLTDDVVNIRNFEIGYLINSPHTYTIDEAIQAEFTPAPNRLSLPSNQLDIWVRFSVRNASDSVIACNIHNSISYFNRVMDFYETRNGVILDQKHIDLFAWTGDTKLLHGTDSVLPIHLNPGEEKTYYFHFVSPAYQYFEYLILDDQHTLAELSTKNIFPVLLVGMLIALACFNFLLFFSARYKEYLYYSLYLVSSIIWFVFEYGILSHYFGIYGMRGHLTSYGLLSATIFLSLFVKKVLQTAKFYPLQNLALNSTIVLLVLNLLWGVVNFFNALDISVYFFIYAIAVYFWVSISLMRQGNTLVKYLLAAQLFFIFFALFGILFYEGYLPYNWWTRYSIAIGVTVEAFILAYLLSHRIKLLKVDLETDSLTGAFNRRTLFDQFMQESKRISALESLVFVIFDIDQFKLYNDTYGHPKGDDILKIIIHHLQSQFPESSVFRLGGEEFALLFTAENAAAAQRKVSDIRLAIEHLSLAFPESRHGVVTASFGASVIESGRIQNFNELYQQTDARLYQAKHNGRNCVVM</sequence>
<keyword evidence="4" id="KW-0732">Signal</keyword>
<keyword evidence="3" id="KW-0472">Membrane</keyword>
<dbReference type="OrthoDB" id="5289013at2"/>
<dbReference type="PROSITE" id="PS50887">
    <property type="entry name" value="GGDEF"/>
    <property type="match status" value="1"/>
</dbReference>
<feature type="transmembrane region" description="Helical" evidence="3">
    <location>
        <begin position="242"/>
        <end position="260"/>
    </location>
</feature>
<proteinExistence type="predicted"/>
<feature type="transmembrane region" description="Helical" evidence="3">
    <location>
        <begin position="357"/>
        <end position="374"/>
    </location>
</feature>
<feature type="transmembrane region" description="Helical" evidence="3">
    <location>
        <begin position="272"/>
        <end position="291"/>
    </location>
</feature>
<evidence type="ECO:0000259" key="5">
    <source>
        <dbReference type="PROSITE" id="PS50887"/>
    </source>
</evidence>
<dbReference type="GO" id="GO:0005886">
    <property type="term" value="C:plasma membrane"/>
    <property type="evidence" value="ECO:0007669"/>
    <property type="project" value="TreeGrafter"/>
</dbReference>
<dbReference type="AlphaFoldDB" id="A0A0C5V397"/>
<evidence type="ECO:0000256" key="1">
    <source>
        <dbReference type="ARBA" id="ARBA00012528"/>
    </source>
</evidence>
<dbReference type="PANTHER" id="PTHR45138:SF9">
    <property type="entry name" value="DIGUANYLATE CYCLASE DGCM-RELATED"/>
    <property type="match status" value="1"/>
</dbReference>
<organism evidence="6 7">
    <name type="scientific">Gynuella sunshinyii YC6258</name>
    <dbReference type="NCBI Taxonomy" id="1445510"/>
    <lineage>
        <taxon>Bacteria</taxon>
        <taxon>Pseudomonadati</taxon>
        <taxon>Pseudomonadota</taxon>
        <taxon>Gammaproteobacteria</taxon>
        <taxon>Oceanospirillales</taxon>
        <taxon>Saccharospirillaceae</taxon>
        <taxon>Gynuella</taxon>
    </lineage>
</organism>
<dbReference type="CDD" id="cd01949">
    <property type="entry name" value="GGDEF"/>
    <property type="match status" value="1"/>
</dbReference>
<dbReference type="RefSeq" id="WP_044616632.1">
    <property type="nucleotide sequence ID" value="NZ_CP007142.1"/>
</dbReference>
<dbReference type="SMART" id="SM00267">
    <property type="entry name" value="GGDEF"/>
    <property type="match status" value="1"/>
</dbReference>
<comment type="catalytic activity">
    <reaction evidence="2">
        <text>2 GTP = 3',3'-c-di-GMP + 2 diphosphate</text>
        <dbReference type="Rhea" id="RHEA:24898"/>
        <dbReference type="ChEBI" id="CHEBI:33019"/>
        <dbReference type="ChEBI" id="CHEBI:37565"/>
        <dbReference type="ChEBI" id="CHEBI:58805"/>
        <dbReference type="EC" id="2.7.7.65"/>
    </reaction>
</comment>
<dbReference type="EMBL" id="CP007142">
    <property type="protein sequence ID" value="AJQ94010.1"/>
    <property type="molecule type" value="Genomic_DNA"/>
</dbReference>
<dbReference type="InterPro" id="IPR000160">
    <property type="entry name" value="GGDEF_dom"/>
</dbReference>
<dbReference type="SUPFAM" id="SSF55073">
    <property type="entry name" value="Nucleotide cyclase"/>
    <property type="match status" value="1"/>
</dbReference>
<reference evidence="6 7" key="1">
    <citation type="submission" date="2014-01" db="EMBL/GenBank/DDBJ databases">
        <title>Full genme sequencing of cellulolytic bacterium Gynuella sunshinyii YC6258T gen. nov., sp. nov.</title>
        <authorList>
            <person name="Khan H."/>
            <person name="Chung E.J."/>
            <person name="Chung Y.R."/>
        </authorList>
    </citation>
    <scope>NUCLEOTIDE SEQUENCE [LARGE SCALE GENOMIC DNA]</scope>
    <source>
        <strain evidence="6 7">YC6258</strain>
    </source>
</reference>
<dbReference type="InterPro" id="IPR011623">
    <property type="entry name" value="7TMR_DISM_rcpt_extracell_dom1"/>
</dbReference>
<keyword evidence="3" id="KW-0812">Transmembrane</keyword>
<dbReference type="PATRIC" id="fig|1445510.3.peg.1923"/>
<dbReference type="InterPro" id="IPR050469">
    <property type="entry name" value="Diguanylate_Cyclase"/>
</dbReference>
<feature type="chain" id="PRO_5002190973" description="diguanylate cyclase" evidence="4">
    <location>
        <begin position="19"/>
        <end position="545"/>
    </location>
</feature>
<accession>A0A0C5V397</accession>
<feature type="transmembrane region" description="Helical" evidence="3">
    <location>
        <begin position="178"/>
        <end position="199"/>
    </location>
</feature>
<dbReference type="Gene3D" id="2.60.40.2380">
    <property type="match status" value="1"/>
</dbReference>
<feature type="signal peptide" evidence="4">
    <location>
        <begin position="1"/>
        <end position="18"/>
    </location>
</feature>
<dbReference type="Pfam" id="PF07696">
    <property type="entry name" value="7TMR-DISMED2"/>
    <property type="match status" value="1"/>
</dbReference>
<evidence type="ECO:0000313" key="6">
    <source>
        <dbReference type="EMBL" id="AJQ94010.1"/>
    </source>
</evidence>
<dbReference type="EC" id="2.7.7.65" evidence="1"/>
<dbReference type="InterPro" id="IPR011622">
    <property type="entry name" value="7TMR_DISM_rcpt_extracell_dom2"/>
</dbReference>
<feature type="transmembrane region" description="Helical" evidence="3">
    <location>
        <begin position="206"/>
        <end position="222"/>
    </location>
</feature>
<protein>
    <recommendedName>
        <fullName evidence="1">diguanylate cyclase</fullName>
        <ecNumber evidence="1">2.7.7.65</ecNumber>
    </recommendedName>
</protein>
<dbReference type="KEGG" id="gsn:YC6258_01966"/>
<dbReference type="NCBIfam" id="TIGR00254">
    <property type="entry name" value="GGDEF"/>
    <property type="match status" value="1"/>
</dbReference>
<dbReference type="InterPro" id="IPR029787">
    <property type="entry name" value="Nucleotide_cyclase"/>
</dbReference>
<evidence type="ECO:0000256" key="2">
    <source>
        <dbReference type="ARBA" id="ARBA00034247"/>
    </source>
</evidence>
<keyword evidence="3" id="KW-1133">Transmembrane helix</keyword>
<evidence type="ECO:0000313" key="7">
    <source>
        <dbReference type="Proteomes" id="UP000032266"/>
    </source>
</evidence>
<feature type="transmembrane region" description="Helical" evidence="3">
    <location>
        <begin position="297"/>
        <end position="314"/>
    </location>
</feature>
<name>A0A0C5V397_9GAMM</name>
<dbReference type="Gene3D" id="3.30.70.270">
    <property type="match status" value="1"/>
</dbReference>
<evidence type="ECO:0000256" key="3">
    <source>
        <dbReference type="SAM" id="Phobius"/>
    </source>
</evidence>
<gene>
    <name evidence="6" type="ORF">YC6258_01966</name>
</gene>
<dbReference type="GO" id="GO:1902201">
    <property type="term" value="P:negative regulation of bacterial-type flagellum-dependent cell motility"/>
    <property type="evidence" value="ECO:0007669"/>
    <property type="project" value="TreeGrafter"/>
</dbReference>
<dbReference type="STRING" id="1445510.YC6258_01966"/>
<dbReference type="PANTHER" id="PTHR45138">
    <property type="entry name" value="REGULATORY COMPONENTS OF SENSORY TRANSDUCTION SYSTEM"/>
    <property type="match status" value="1"/>
</dbReference>
<dbReference type="GO" id="GO:0052621">
    <property type="term" value="F:diguanylate cyclase activity"/>
    <property type="evidence" value="ECO:0007669"/>
    <property type="project" value="UniProtKB-EC"/>
</dbReference>
<dbReference type="Pfam" id="PF00990">
    <property type="entry name" value="GGDEF"/>
    <property type="match status" value="1"/>
</dbReference>